<comment type="caution">
    <text evidence="8">The sequence shown here is derived from an EMBL/GenBank/DDBJ whole genome shotgun (WGS) entry which is preliminary data.</text>
</comment>
<keyword evidence="5" id="KW-0458">Lysosome</keyword>
<dbReference type="AlphaFoldDB" id="A0ABD0YW18"/>
<comment type="subcellular location">
    <subcellularLocation>
        <location evidence="1">Lysosome membrane</location>
        <topology evidence="1">Lipid-anchor</topology>
        <orientation evidence="1">Cytoplasmic side</orientation>
    </subcellularLocation>
</comment>
<evidence type="ECO:0000256" key="4">
    <source>
        <dbReference type="ARBA" id="ARBA00023136"/>
    </source>
</evidence>
<dbReference type="PANTHER" id="PTHR31634">
    <property type="entry name" value="BLOC-1-RELATED COMPLEX SUBUNIT 5"/>
    <property type="match status" value="1"/>
</dbReference>
<comment type="similarity">
    <text evidence="2">Belongs to the BORCS5 family.</text>
</comment>
<reference evidence="8 9" key="1">
    <citation type="submission" date="2024-07" db="EMBL/GenBank/DDBJ databases">
        <title>Chromosome-level genome assembly of the water stick insect Ranatra chinensis (Heteroptera: Nepidae).</title>
        <authorList>
            <person name="Liu X."/>
        </authorList>
    </citation>
    <scope>NUCLEOTIDE SEQUENCE [LARGE SCALE GENOMIC DNA]</scope>
    <source>
        <strain evidence="8">Cailab_2021Rc</strain>
        <tissue evidence="8">Muscle</tissue>
    </source>
</reference>
<organism evidence="8 9">
    <name type="scientific">Ranatra chinensis</name>
    <dbReference type="NCBI Taxonomy" id="642074"/>
    <lineage>
        <taxon>Eukaryota</taxon>
        <taxon>Metazoa</taxon>
        <taxon>Ecdysozoa</taxon>
        <taxon>Arthropoda</taxon>
        <taxon>Hexapoda</taxon>
        <taxon>Insecta</taxon>
        <taxon>Pterygota</taxon>
        <taxon>Neoptera</taxon>
        <taxon>Paraneoptera</taxon>
        <taxon>Hemiptera</taxon>
        <taxon>Heteroptera</taxon>
        <taxon>Panheteroptera</taxon>
        <taxon>Nepomorpha</taxon>
        <taxon>Nepidae</taxon>
        <taxon>Ranatrinae</taxon>
        <taxon>Ranatra</taxon>
    </lineage>
</organism>
<dbReference type="EMBL" id="JBFDAA010000001">
    <property type="protein sequence ID" value="KAL1140145.1"/>
    <property type="molecule type" value="Genomic_DNA"/>
</dbReference>
<evidence type="ECO:0000313" key="8">
    <source>
        <dbReference type="EMBL" id="KAL1140145.1"/>
    </source>
</evidence>
<evidence type="ECO:0000256" key="3">
    <source>
        <dbReference type="ARBA" id="ARBA00022300"/>
    </source>
</evidence>
<gene>
    <name evidence="8" type="ORF">AAG570_000077</name>
</gene>
<dbReference type="GO" id="GO:0005765">
    <property type="term" value="C:lysosomal membrane"/>
    <property type="evidence" value="ECO:0007669"/>
    <property type="project" value="UniProtKB-SubCell"/>
</dbReference>
<evidence type="ECO:0000313" key="9">
    <source>
        <dbReference type="Proteomes" id="UP001558652"/>
    </source>
</evidence>
<keyword evidence="9" id="KW-1185">Reference proteome</keyword>
<proteinExistence type="inferred from homology"/>
<feature type="region of interest" description="Disordered" evidence="7">
    <location>
        <begin position="1"/>
        <end position="60"/>
    </location>
</feature>
<dbReference type="PANTHER" id="PTHR31634:SF2">
    <property type="entry name" value="BLOC-1-RELATED COMPLEX SUBUNIT 5"/>
    <property type="match status" value="1"/>
</dbReference>
<evidence type="ECO:0000256" key="2">
    <source>
        <dbReference type="ARBA" id="ARBA00010235"/>
    </source>
</evidence>
<dbReference type="InterPro" id="IPR018780">
    <property type="entry name" value="TBORCS5"/>
</dbReference>
<dbReference type="CDD" id="cd22789">
    <property type="entry name" value="BORCS5-like"/>
    <property type="match status" value="1"/>
</dbReference>
<dbReference type="Pfam" id="PF10158">
    <property type="entry name" value="LOH1CR12"/>
    <property type="match status" value="1"/>
</dbReference>
<evidence type="ECO:0000256" key="7">
    <source>
        <dbReference type="SAM" id="MobiDB-lite"/>
    </source>
</evidence>
<keyword evidence="4" id="KW-0472">Membrane</keyword>
<name>A0ABD0YW18_9HEMI</name>
<evidence type="ECO:0000256" key="6">
    <source>
        <dbReference type="ARBA" id="ARBA00023288"/>
    </source>
</evidence>
<evidence type="ECO:0000256" key="5">
    <source>
        <dbReference type="ARBA" id="ARBA00023228"/>
    </source>
</evidence>
<protein>
    <recommendedName>
        <fullName evidence="3">BLOC-1-related complex subunit 5</fullName>
    </recommendedName>
</protein>
<keyword evidence="6" id="KW-0449">Lipoprotein</keyword>
<evidence type="ECO:0000256" key="1">
    <source>
        <dbReference type="ARBA" id="ARBA00004122"/>
    </source>
</evidence>
<feature type="compositionally biased region" description="Basic and acidic residues" evidence="7">
    <location>
        <begin position="33"/>
        <end position="44"/>
    </location>
</feature>
<sequence length="274" mass="30014">MGSEQSNQGGEGTLAKDSRSLSRAPGQLRRGKSVPEPKRAHQDDNPLDGSRPGSCSPGLSVCSDSDLPYISYTVNRPIGDSPKMPAKGGQLIRGKSVGTGARKGPFHKLPGIRSAHNIVVVKSAAKEETTEKDPDILRLQGISMFLPIMRGTLNLPAARDPEVLERLDSTSLFKLCLRCQNHFHDCAITIAEQQNQLTAKVKEVDAEISHILTSVNERYKSFGKHSENLSRVNELTAQIGKCHLALNKTLETVERLNNMLPTEDRLEPFVWTTG</sequence>
<dbReference type="Proteomes" id="UP001558652">
    <property type="component" value="Unassembled WGS sequence"/>
</dbReference>
<accession>A0ABD0YW18</accession>